<organism evidence="2 3">
    <name type="scientific">Magallana gigas</name>
    <name type="common">Pacific oyster</name>
    <name type="synonym">Crassostrea gigas</name>
    <dbReference type="NCBI Taxonomy" id="29159"/>
    <lineage>
        <taxon>Eukaryota</taxon>
        <taxon>Metazoa</taxon>
        <taxon>Spiralia</taxon>
        <taxon>Lophotrochozoa</taxon>
        <taxon>Mollusca</taxon>
        <taxon>Bivalvia</taxon>
        <taxon>Autobranchia</taxon>
        <taxon>Pteriomorphia</taxon>
        <taxon>Ostreida</taxon>
        <taxon>Ostreoidea</taxon>
        <taxon>Ostreidae</taxon>
        <taxon>Magallana</taxon>
    </lineage>
</organism>
<keyword evidence="1" id="KW-0732">Signal</keyword>
<proteinExistence type="predicted"/>
<accession>A0A8W8KZT0</accession>
<reference evidence="2" key="1">
    <citation type="submission" date="2022-08" db="UniProtKB">
        <authorList>
            <consortium name="EnsemblMetazoa"/>
        </authorList>
    </citation>
    <scope>IDENTIFICATION</scope>
    <source>
        <strain evidence="2">05x7-T-G4-1.051#20</strain>
    </source>
</reference>
<protein>
    <submittedName>
        <fullName evidence="2">Uncharacterized protein</fullName>
    </submittedName>
</protein>
<name>A0A8W8KZT0_MAGGI</name>
<dbReference type="PROSITE" id="PS51257">
    <property type="entry name" value="PROKAR_LIPOPROTEIN"/>
    <property type="match status" value="1"/>
</dbReference>
<dbReference type="AlphaFoldDB" id="A0A8W8KZT0"/>
<keyword evidence="3" id="KW-1185">Reference proteome</keyword>
<feature type="chain" id="PRO_5036465145" evidence="1">
    <location>
        <begin position="17"/>
        <end position="82"/>
    </location>
</feature>
<feature type="signal peptide" evidence="1">
    <location>
        <begin position="1"/>
        <end position="16"/>
    </location>
</feature>
<dbReference type="Proteomes" id="UP000005408">
    <property type="component" value="Unassembled WGS sequence"/>
</dbReference>
<evidence type="ECO:0000313" key="3">
    <source>
        <dbReference type="Proteomes" id="UP000005408"/>
    </source>
</evidence>
<dbReference type="EnsemblMetazoa" id="G25683.1">
    <property type="protein sequence ID" value="G25683.1:cds"/>
    <property type="gene ID" value="G25683"/>
</dbReference>
<dbReference type="OMA" id="NEVHCIN"/>
<evidence type="ECO:0000256" key="1">
    <source>
        <dbReference type="SAM" id="SignalP"/>
    </source>
</evidence>
<sequence length="82" mass="8658">MKVLLVLAVVIVAVSCEMCRDTSGCSYTMCTTGNEVHCINHQCTCTSSGGSGGCTMASDCDGSCHHGLNHHCIDGRCRCTHF</sequence>
<evidence type="ECO:0000313" key="2">
    <source>
        <dbReference type="EnsemblMetazoa" id="G25683.1:cds"/>
    </source>
</evidence>